<dbReference type="PANTHER" id="PTHR47691:SF3">
    <property type="entry name" value="HTH-TYPE TRANSCRIPTIONAL REGULATOR RV0890C-RELATED"/>
    <property type="match status" value="1"/>
</dbReference>
<feature type="region of interest" description="Disordered" evidence="1">
    <location>
        <begin position="86"/>
        <end position="113"/>
    </location>
</feature>
<protein>
    <submittedName>
        <fullName evidence="2">NB-ARC domain protein</fullName>
    </submittedName>
</protein>
<feature type="region of interest" description="Disordered" evidence="1">
    <location>
        <begin position="1"/>
        <end position="27"/>
    </location>
</feature>
<dbReference type="KEGG" id="sxi:SXIM_23920"/>
<feature type="region of interest" description="Disordered" evidence="1">
    <location>
        <begin position="803"/>
        <end position="827"/>
    </location>
</feature>
<dbReference type="Proteomes" id="UP000034034">
    <property type="component" value="Chromosome"/>
</dbReference>
<reference evidence="2" key="1">
    <citation type="submission" date="2019-08" db="EMBL/GenBank/DDBJ databases">
        <title>Complete genome sequence of a mangrove-derived Streptomyces xiamenensis.</title>
        <authorList>
            <person name="Xu J."/>
        </authorList>
    </citation>
    <scope>NUCLEOTIDE SEQUENCE</scope>
    <source>
        <strain evidence="2">318</strain>
    </source>
</reference>
<dbReference type="Pfam" id="PF13424">
    <property type="entry name" value="TPR_12"/>
    <property type="match status" value="1"/>
</dbReference>
<sequence>MPDAGGHEDSEQWPTTGSWSELSGSARDAVQAGRITGGVHFHSPALHPSGEPARRDPPRQLPSAPRGFVNRTEQLAELDAVLTGMDGPFGAASDSGGIGTSPDAGTADGGTDRREPAATVCLIAGTAGAGKTSLALRWAHRVSGAFPDGQLYVNLRGYDPGSPLSGGQALRYFLTSLGVPAPAVPQDLDAAAALYRSLLANRRVLVLLDNAATTAQVRPALPGTAGSLAIVTSRERLPGLTIRDGAHRLTLGVLPEPEAVALLRAVTARHRHGDDPELLAQLARLCARLPLALRIAAERAAVHPHLPLGRLIDELRDASGLWDALSAGAGDGDEAEAVHTVFAWSYRALPPPAARIFRLLGLHPGQGFGLDAIAALSGTERRRARQLLDTLVGAHLLEQSGPDRYTFHDLLRAYALDQAERDETVQERGEALRRLLDWYLHGVAAARSRLSPDGAPVALDRPAEGVPAVTFADYDQAVNWTETEYANALPLARAAERAGERRRLSLLATLLRDALPPSGGAAGWLPIGTAGLRAARAEGDRAVEALLHERLGMTHTQAGRAAPAREHHKQALAIRRELGDAHGVAESLNLLGVTELRDRRLGEAESWFVRALGQWDMLGERHRYALALANRGETRYRAGLLDRAESDVREALSVFAGMGPAGLRPRGNALHLLSALQNEAGRVGAALASAKEAVDLALELRFHIGEAYWLITLGNAQRANGLPHDALAGYQRSAALHRRLGLRGREALAWWETGQTYLALGRPDLAAGFARRAAAVQRELGDAWHEALALELLARALEAAGDGDGAAAETGTDTEAEAEEAAADPRSAAAQHRAAALRLLTPYEDARSVALRERLTALLA</sequence>
<accession>A0A0F7CNZ6</accession>
<evidence type="ECO:0000313" key="2">
    <source>
        <dbReference type="EMBL" id="AKG43776.1"/>
    </source>
</evidence>
<evidence type="ECO:0000313" key="3">
    <source>
        <dbReference type="Proteomes" id="UP000034034"/>
    </source>
</evidence>
<organism evidence="2 3">
    <name type="scientific">Streptomyces xiamenensis</name>
    <dbReference type="NCBI Taxonomy" id="408015"/>
    <lineage>
        <taxon>Bacteria</taxon>
        <taxon>Bacillati</taxon>
        <taxon>Actinomycetota</taxon>
        <taxon>Actinomycetes</taxon>
        <taxon>Kitasatosporales</taxon>
        <taxon>Streptomycetaceae</taxon>
        <taxon>Streptomyces</taxon>
    </lineage>
</organism>
<dbReference type="PANTHER" id="PTHR47691">
    <property type="entry name" value="REGULATOR-RELATED"/>
    <property type="match status" value="1"/>
</dbReference>
<dbReference type="InterPro" id="IPR027417">
    <property type="entry name" value="P-loop_NTPase"/>
</dbReference>
<dbReference type="RefSeq" id="WP_246156875.1">
    <property type="nucleotide sequence ID" value="NZ_CP009922.3"/>
</dbReference>
<proteinExistence type="predicted"/>
<evidence type="ECO:0000256" key="1">
    <source>
        <dbReference type="SAM" id="MobiDB-lite"/>
    </source>
</evidence>
<dbReference type="AlphaFoldDB" id="A0A0F7CNZ6"/>
<dbReference type="InterPro" id="IPR011990">
    <property type="entry name" value="TPR-like_helical_dom_sf"/>
</dbReference>
<feature type="compositionally biased region" description="Acidic residues" evidence="1">
    <location>
        <begin position="812"/>
        <end position="822"/>
    </location>
</feature>
<dbReference type="SUPFAM" id="SSF48452">
    <property type="entry name" value="TPR-like"/>
    <property type="match status" value="2"/>
</dbReference>
<dbReference type="Gene3D" id="1.25.40.10">
    <property type="entry name" value="Tetratricopeptide repeat domain"/>
    <property type="match status" value="2"/>
</dbReference>
<dbReference type="Gene3D" id="3.40.50.300">
    <property type="entry name" value="P-loop containing nucleotide triphosphate hydrolases"/>
    <property type="match status" value="1"/>
</dbReference>
<feature type="region of interest" description="Disordered" evidence="1">
    <location>
        <begin position="39"/>
        <end position="67"/>
    </location>
</feature>
<dbReference type="HOGENOM" id="CLU_004665_2_1_11"/>
<keyword evidence="3" id="KW-1185">Reference proteome</keyword>
<dbReference type="PRINTS" id="PR00364">
    <property type="entry name" value="DISEASERSIST"/>
</dbReference>
<dbReference type="InterPro" id="IPR019734">
    <property type="entry name" value="TPR_rpt"/>
</dbReference>
<dbReference type="PATRIC" id="fig|408015.6.peg.2427"/>
<dbReference type="STRING" id="408015.SXIM_23920"/>
<dbReference type="EMBL" id="CP009922">
    <property type="protein sequence ID" value="AKG43776.1"/>
    <property type="molecule type" value="Genomic_DNA"/>
</dbReference>
<feature type="compositionally biased region" description="Polar residues" evidence="1">
    <location>
        <begin position="12"/>
        <end position="23"/>
    </location>
</feature>
<gene>
    <name evidence="2" type="ORF">SXIM_23920</name>
</gene>
<dbReference type="SUPFAM" id="SSF52540">
    <property type="entry name" value="P-loop containing nucleoside triphosphate hydrolases"/>
    <property type="match status" value="1"/>
</dbReference>
<dbReference type="SMART" id="SM00028">
    <property type="entry name" value="TPR"/>
    <property type="match status" value="5"/>
</dbReference>
<name>A0A0F7CNZ6_9ACTN</name>
<feature type="compositionally biased region" description="Basic and acidic residues" evidence="1">
    <location>
        <begin position="1"/>
        <end position="10"/>
    </location>
</feature>